<dbReference type="GO" id="GO:0052873">
    <property type="term" value="F:FMN reductase (NADPH) activity"/>
    <property type="evidence" value="ECO:0007669"/>
    <property type="project" value="UniProtKB-EC"/>
</dbReference>
<keyword evidence="2" id="KW-0288">FMN</keyword>
<dbReference type="Pfam" id="PF03358">
    <property type="entry name" value="FMN_red"/>
    <property type="match status" value="1"/>
</dbReference>
<keyword evidence="6" id="KW-1185">Reference proteome</keyword>
<proteinExistence type="predicted"/>
<protein>
    <submittedName>
        <fullName evidence="5">NADPH-dependent FMN reductase</fullName>
        <ecNumber evidence="5">1.5.1.38</ecNumber>
    </submittedName>
</protein>
<feature type="domain" description="NADPH-dependent FMN reductase-like" evidence="4">
    <location>
        <begin position="3"/>
        <end position="139"/>
    </location>
</feature>
<dbReference type="InterPro" id="IPR051814">
    <property type="entry name" value="NAD(P)H-dep_FMN_reductase"/>
</dbReference>
<dbReference type="InterPro" id="IPR020048">
    <property type="entry name" value="NADPH-dep_FMN_reduc_SsuE"/>
</dbReference>
<dbReference type="InterPro" id="IPR005025">
    <property type="entry name" value="FMN_Rdtase-like_dom"/>
</dbReference>
<evidence type="ECO:0000313" key="5">
    <source>
        <dbReference type="EMBL" id="MFC5466548.1"/>
    </source>
</evidence>
<dbReference type="EMBL" id="JBHSMC010000027">
    <property type="protein sequence ID" value="MFC5466548.1"/>
    <property type="molecule type" value="Genomic_DNA"/>
</dbReference>
<reference evidence="6" key="1">
    <citation type="journal article" date="2019" name="Int. J. Syst. Evol. Microbiol.">
        <title>The Global Catalogue of Microorganisms (GCM) 10K type strain sequencing project: providing services to taxonomists for standard genome sequencing and annotation.</title>
        <authorList>
            <consortium name="The Broad Institute Genomics Platform"/>
            <consortium name="The Broad Institute Genome Sequencing Center for Infectious Disease"/>
            <person name="Wu L."/>
            <person name="Ma J."/>
        </authorList>
    </citation>
    <scope>NUCLEOTIDE SEQUENCE [LARGE SCALE GENOMIC DNA]</scope>
    <source>
        <strain evidence="6">CGMCC 1.12237</strain>
    </source>
</reference>
<gene>
    <name evidence="5" type="primary">ssuE</name>
    <name evidence="5" type="ORF">ACFPM4_17635</name>
</gene>
<accession>A0ABW0LLK1</accession>
<evidence type="ECO:0000256" key="1">
    <source>
        <dbReference type="ARBA" id="ARBA00022630"/>
    </source>
</evidence>
<dbReference type="Proteomes" id="UP001596147">
    <property type="component" value="Unassembled WGS sequence"/>
</dbReference>
<dbReference type="EC" id="1.5.1.38" evidence="5"/>
<evidence type="ECO:0000256" key="3">
    <source>
        <dbReference type="ARBA" id="ARBA00023002"/>
    </source>
</evidence>
<name>A0ABW0LLK1_9BACI</name>
<dbReference type="Gene3D" id="3.40.50.360">
    <property type="match status" value="1"/>
</dbReference>
<dbReference type="SUPFAM" id="SSF52218">
    <property type="entry name" value="Flavoproteins"/>
    <property type="match status" value="1"/>
</dbReference>
<dbReference type="NCBIfam" id="TIGR03567">
    <property type="entry name" value="FMN_reduc_SsuE"/>
    <property type="match status" value="1"/>
</dbReference>
<dbReference type="PANTHER" id="PTHR43408:SF1">
    <property type="entry name" value="FMN REDUCTASE (NADPH)"/>
    <property type="match status" value="1"/>
</dbReference>
<dbReference type="PANTHER" id="PTHR43408">
    <property type="entry name" value="FMN REDUCTASE (NADPH)"/>
    <property type="match status" value="1"/>
</dbReference>
<comment type="caution">
    <text evidence="5">The sequence shown here is derived from an EMBL/GenBank/DDBJ whole genome shotgun (WGS) entry which is preliminary data.</text>
</comment>
<sequence>MSEIVILSGSPFESSRSDQVLRYLGRLLQQKGFQVTHISVRDVPHNDLFFANFNSPVVERIAKQIRDSSGIIVGSPVYKAAFSGVLKTLIDILPQEILEGKPVLPLMTGGSKSHLLALEFSLKPLLATLKGQNLKGIYLTDQEVDKESLEPILDIDTLARTKKQLDYFTEIIKKQSNPIPEHYTI</sequence>
<evidence type="ECO:0000259" key="4">
    <source>
        <dbReference type="Pfam" id="PF03358"/>
    </source>
</evidence>
<dbReference type="RefSeq" id="WP_382354749.1">
    <property type="nucleotide sequence ID" value="NZ_JBHSMC010000027.1"/>
</dbReference>
<evidence type="ECO:0000313" key="6">
    <source>
        <dbReference type="Proteomes" id="UP001596147"/>
    </source>
</evidence>
<keyword evidence="1" id="KW-0285">Flavoprotein</keyword>
<evidence type="ECO:0000256" key="2">
    <source>
        <dbReference type="ARBA" id="ARBA00022643"/>
    </source>
</evidence>
<keyword evidence="3 5" id="KW-0560">Oxidoreductase</keyword>
<organism evidence="5 6">
    <name type="scientific">Lederbergia graminis</name>
    <dbReference type="NCBI Taxonomy" id="735518"/>
    <lineage>
        <taxon>Bacteria</taxon>
        <taxon>Bacillati</taxon>
        <taxon>Bacillota</taxon>
        <taxon>Bacilli</taxon>
        <taxon>Bacillales</taxon>
        <taxon>Bacillaceae</taxon>
        <taxon>Lederbergia</taxon>
    </lineage>
</organism>
<dbReference type="InterPro" id="IPR029039">
    <property type="entry name" value="Flavoprotein-like_sf"/>
</dbReference>